<accession>A0A3E2HEU6</accession>
<feature type="domain" description="J" evidence="3">
    <location>
        <begin position="9"/>
        <end position="99"/>
    </location>
</feature>
<dbReference type="Proteomes" id="UP000258309">
    <property type="component" value="Unassembled WGS sequence"/>
</dbReference>
<protein>
    <recommendedName>
        <fullName evidence="3">J domain-containing protein</fullName>
    </recommendedName>
</protein>
<proteinExistence type="predicted"/>
<dbReference type="PANTHER" id="PTHR43948:SF23">
    <property type="entry name" value="DNAJ DOMAIN PROTEIN (AFU_ORTHOLOGUE AFUA_1G15460)"/>
    <property type="match status" value="1"/>
</dbReference>
<name>A0A3E2HEU6_SCYLI</name>
<evidence type="ECO:0000256" key="2">
    <source>
        <dbReference type="SAM" id="MobiDB-lite"/>
    </source>
</evidence>
<dbReference type="SMART" id="SM00271">
    <property type="entry name" value="DnaJ"/>
    <property type="match status" value="1"/>
</dbReference>
<feature type="compositionally biased region" description="Basic and acidic residues" evidence="2">
    <location>
        <begin position="302"/>
        <end position="332"/>
    </location>
</feature>
<dbReference type="OrthoDB" id="442087at2759"/>
<dbReference type="GO" id="GO:0051087">
    <property type="term" value="F:protein-folding chaperone binding"/>
    <property type="evidence" value="ECO:0007669"/>
    <property type="project" value="TreeGrafter"/>
</dbReference>
<dbReference type="PRINTS" id="PR00625">
    <property type="entry name" value="JDOMAIN"/>
</dbReference>
<dbReference type="GO" id="GO:0051082">
    <property type="term" value="F:unfolded protein binding"/>
    <property type="evidence" value="ECO:0007669"/>
    <property type="project" value="TreeGrafter"/>
</dbReference>
<dbReference type="OMA" id="QAYKLKA"/>
<evidence type="ECO:0000256" key="1">
    <source>
        <dbReference type="SAM" id="Coils"/>
    </source>
</evidence>
<dbReference type="GO" id="GO:0005634">
    <property type="term" value="C:nucleus"/>
    <property type="evidence" value="ECO:0007669"/>
    <property type="project" value="TreeGrafter"/>
</dbReference>
<dbReference type="EMBL" id="NCSJ02000070">
    <property type="protein sequence ID" value="RFU31682.1"/>
    <property type="molecule type" value="Genomic_DNA"/>
</dbReference>
<sequence length="414" mass="48506">MAPAPITEDYYMILEVVQNATPEQITQSYKRLALKVHPDRNTNHDATEAFQRVCQFSGVKLILLSIVKLWCAETQILKLGQAYETLKDESKRKAYDHIYPSIRQSRSSPKTTQTPRPPPASTPQSRTLSEAAQIIALQKSKQERSARWWTKKNAFDSSIFELQRDIQRLEQEIQNLESIVAADAAKDAQKNSWGTWLLSPIYKRVEDTEEEKERKDRKRQERRIEKDMKERRLGLKKADLKKEESLLRKAKEEVDAANLVDDRKIRAIQDGIWARETRERREREKVERENIARIYKQQQEQREKQQREAAEALRKQQVKEQAAEQKRQEKQARKGSTRKPSTSTCSHDGWWPKVQGRTACPECSESWTYLLQCPGCKMKACPRCQGMIRRRIPRNAARTRVKTPTSDPFYNDYY</sequence>
<comment type="caution">
    <text evidence="4">The sequence shown here is derived from an EMBL/GenBank/DDBJ whole genome shotgun (WGS) entry which is preliminary data.</text>
</comment>
<feature type="coiled-coil region" evidence="1">
    <location>
        <begin position="152"/>
        <end position="260"/>
    </location>
</feature>
<keyword evidence="1" id="KW-0175">Coiled coil</keyword>
<dbReference type="SUPFAM" id="SSF46565">
    <property type="entry name" value="Chaperone J-domain"/>
    <property type="match status" value="1"/>
</dbReference>
<feature type="region of interest" description="Disordered" evidence="2">
    <location>
        <begin position="97"/>
        <end position="128"/>
    </location>
</feature>
<dbReference type="AlphaFoldDB" id="A0A3E2HEU6"/>
<dbReference type="PROSITE" id="PS50076">
    <property type="entry name" value="DNAJ_2"/>
    <property type="match status" value="1"/>
</dbReference>
<reference evidence="4 5" key="1">
    <citation type="submission" date="2018-05" db="EMBL/GenBank/DDBJ databases">
        <title>Draft genome sequence of Scytalidium lignicola DSM 105466, a ubiquitous saprotrophic fungus.</title>
        <authorList>
            <person name="Buettner E."/>
            <person name="Gebauer A.M."/>
            <person name="Hofrichter M."/>
            <person name="Liers C."/>
            <person name="Kellner H."/>
        </authorList>
    </citation>
    <scope>NUCLEOTIDE SEQUENCE [LARGE SCALE GENOMIC DNA]</scope>
    <source>
        <strain evidence="4 5">DSM 105466</strain>
    </source>
</reference>
<organism evidence="4 5">
    <name type="scientific">Scytalidium lignicola</name>
    <name type="common">Hyphomycete</name>
    <dbReference type="NCBI Taxonomy" id="5539"/>
    <lineage>
        <taxon>Eukaryota</taxon>
        <taxon>Fungi</taxon>
        <taxon>Dikarya</taxon>
        <taxon>Ascomycota</taxon>
        <taxon>Pezizomycotina</taxon>
        <taxon>Leotiomycetes</taxon>
        <taxon>Leotiomycetes incertae sedis</taxon>
        <taxon>Scytalidium</taxon>
    </lineage>
</organism>
<feature type="compositionally biased region" description="Polar residues" evidence="2">
    <location>
        <begin position="102"/>
        <end position="114"/>
    </location>
</feature>
<dbReference type="GO" id="GO:0005737">
    <property type="term" value="C:cytoplasm"/>
    <property type="evidence" value="ECO:0007669"/>
    <property type="project" value="TreeGrafter"/>
</dbReference>
<evidence type="ECO:0000259" key="3">
    <source>
        <dbReference type="PROSITE" id="PS50076"/>
    </source>
</evidence>
<feature type="non-terminal residue" evidence="4">
    <location>
        <position position="414"/>
    </location>
</feature>
<gene>
    <name evidence="4" type="ORF">B7463_g4645</name>
</gene>
<feature type="non-terminal residue" evidence="4">
    <location>
        <position position="1"/>
    </location>
</feature>
<dbReference type="STRING" id="5539.A0A3E2HEU6"/>
<dbReference type="CDD" id="cd06257">
    <property type="entry name" value="DnaJ"/>
    <property type="match status" value="1"/>
</dbReference>
<dbReference type="PANTHER" id="PTHR43948">
    <property type="entry name" value="DNAJ HOMOLOG SUBFAMILY B"/>
    <property type="match status" value="1"/>
</dbReference>
<dbReference type="Pfam" id="PF00226">
    <property type="entry name" value="DnaJ"/>
    <property type="match status" value="1"/>
</dbReference>
<evidence type="ECO:0000313" key="4">
    <source>
        <dbReference type="EMBL" id="RFU31682.1"/>
    </source>
</evidence>
<evidence type="ECO:0000313" key="5">
    <source>
        <dbReference type="Proteomes" id="UP000258309"/>
    </source>
</evidence>
<dbReference type="Gene3D" id="1.10.287.110">
    <property type="entry name" value="DnaJ domain"/>
    <property type="match status" value="1"/>
</dbReference>
<keyword evidence="5" id="KW-1185">Reference proteome</keyword>
<dbReference type="GO" id="GO:0044183">
    <property type="term" value="F:protein folding chaperone"/>
    <property type="evidence" value="ECO:0007669"/>
    <property type="project" value="TreeGrafter"/>
</dbReference>
<dbReference type="InterPro" id="IPR001623">
    <property type="entry name" value="DnaJ_domain"/>
</dbReference>
<feature type="region of interest" description="Disordered" evidence="2">
    <location>
        <begin position="302"/>
        <end position="347"/>
    </location>
</feature>
<dbReference type="InterPro" id="IPR036869">
    <property type="entry name" value="J_dom_sf"/>
</dbReference>